<dbReference type="GO" id="GO:0003700">
    <property type="term" value="F:DNA-binding transcription factor activity"/>
    <property type="evidence" value="ECO:0007669"/>
    <property type="project" value="InterPro"/>
</dbReference>
<dbReference type="Proteomes" id="UP000531659">
    <property type="component" value="Unassembled WGS sequence"/>
</dbReference>
<dbReference type="Pfam" id="PF13411">
    <property type="entry name" value="MerR_1"/>
    <property type="match status" value="1"/>
</dbReference>
<dbReference type="InterPro" id="IPR047057">
    <property type="entry name" value="MerR_fam"/>
</dbReference>
<dbReference type="GO" id="GO:0003677">
    <property type="term" value="F:DNA binding"/>
    <property type="evidence" value="ECO:0007669"/>
    <property type="project" value="UniProtKB-KW"/>
</dbReference>
<organism evidence="3 4">
    <name type="scientific">Clostridium estertheticum</name>
    <dbReference type="NCBI Taxonomy" id="238834"/>
    <lineage>
        <taxon>Bacteria</taxon>
        <taxon>Bacillati</taxon>
        <taxon>Bacillota</taxon>
        <taxon>Clostridia</taxon>
        <taxon>Eubacteriales</taxon>
        <taxon>Clostridiaceae</taxon>
        <taxon>Clostridium</taxon>
    </lineage>
</organism>
<dbReference type="PANTHER" id="PTHR30204">
    <property type="entry name" value="REDOX-CYCLING DRUG-SENSING TRANSCRIPTIONAL ACTIVATOR SOXR"/>
    <property type="match status" value="1"/>
</dbReference>
<dbReference type="PANTHER" id="PTHR30204:SF96">
    <property type="entry name" value="CHROMOSOME-ANCHORING PROTEIN RACA"/>
    <property type="match status" value="1"/>
</dbReference>
<proteinExistence type="predicted"/>
<dbReference type="EMBL" id="JABEYB010000018">
    <property type="protein sequence ID" value="NNU78087.1"/>
    <property type="molecule type" value="Genomic_DNA"/>
</dbReference>
<feature type="domain" description="HTH merR-type" evidence="2">
    <location>
        <begin position="8"/>
        <end position="78"/>
    </location>
</feature>
<dbReference type="RefSeq" id="WP_171298671.1">
    <property type="nucleotide sequence ID" value="NZ_CP077616.1"/>
</dbReference>
<dbReference type="GeneID" id="83594628"/>
<comment type="caution">
    <text evidence="3">The sequence shown here is derived from an EMBL/GenBank/DDBJ whole genome shotgun (WGS) entry which is preliminary data.</text>
</comment>
<keyword evidence="1" id="KW-0238">DNA-binding</keyword>
<dbReference type="InterPro" id="IPR009061">
    <property type="entry name" value="DNA-bd_dom_put_sf"/>
</dbReference>
<dbReference type="PRINTS" id="PR00040">
    <property type="entry name" value="HTHMERR"/>
</dbReference>
<protein>
    <submittedName>
        <fullName evidence="3">MerR family transcriptional regulator</fullName>
    </submittedName>
</protein>
<dbReference type="SMART" id="SM00422">
    <property type="entry name" value="HTH_MERR"/>
    <property type="match status" value="1"/>
</dbReference>
<reference evidence="3 4" key="1">
    <citation type="submission" date="2020-05" db="EMBL/GenBank/DDBJ databases">
        <title>Complete genome of Clostridium estertheticum subspecies estertheticum, isolated from Vacuum packed lamb meat from New Zealand imported to Switzerland.</title>
        <authorList>
            <person name="Wambui J."/>
            <person name="Stevens M.J.A."/>
            <person name="Stephan R."/>
        </authorList>
    </citation>
    <scope>NUCLEOTIDE SEQUENCE [LARGE SCALE GENOMIC DNA]</scope>
    <source>
        <strain evidence="3 4">CEST001</strain>
    </source>
</reference>
<dbReference type="InterPro" id="IPR012925">
    <property type="entry name" value="TipAS_dom"/>
</dbReference>
<dbReference type="AlphaFoldDB" id="A0A7Y3WTE4"/>
<evidence type="ECO:0000259" key="2">
    <source>
        <dbReference type="PROSITE" id="PS50937"/>
    </source>
</evidence>
<dbReference type="Gene3D" id="1.10.1660.10">
    <property type="match status" value="1"/>
</dbReference>
<name>A0A7Y3WTE4_9CLOT</name>
<dbReference type="InterPro" id="IPR000551">
    <property type="entry name" value="MerR-type_HTH_dom"/>
</dbReference>
<evidence type="ECO:0000256" key="1">
    <source>
        <dbReference type="ARBA" id="ARBA00023125"/>
    </source>
</evidence>
<evidence type="ECO:0000313" key="3">
    <source>
        <dbReference type="EMBL" id="NNU78087.1"/>
    </source>
</evidence>
<evidence type="ECO:0000313" key="4">
    <source>
        <dbReference type="Proteomes" id="UP000531659"/>
    </source>
</evidence>
<sequence length="265" mass="30394">MNKDEGKLLTVGVLARKVGVTVRTLQYYDAIDLLVPSEYSEGGRRIYSRHDIIRLQQIIFLKSLGFSLEKIRDRLFSTESAGELKQVFKQQKEMLTSQVSHIQETINLMTKVINEIKIGSEIDVDILFTIMEATKIGNPYSFMMRHFSKGQIENFSSCFENEDTVSEFNKTSQALFAELIELYKQKEDPDGIKGQKLAAKWWNLVIFFTKGDPKLIQNMFDIGANEDNWPSDVKDLKEATTSFLGMALNTYLKNNNIKLPLKEAR</sequence>
<dbReference type="PROSITE" id="PS50937">
    <property type="entry name" value="HTH_MERR_2"/>
    <property type="match status" value="1"/>
</dbReference>
<dbReference type="Pfam" id="PF07739">
    <property type="entry name" value="TipAS"/>
    <property type="match status" value="1"/>
</dbReference>
<gene>
    <name evidence="3" type="ORF">HLQ16_19430</name>
</gene>
<accession>A0A7Y3WTE4</accession>
<dbReference type="CDD" id="cd01106">
    <property type="entry name" value="HTH_TipAL-Mta"/>
    <property type="match status" value="1"/>
</dbReference>
<dbReference type="SUPFAM" id="SSF46955">
    <property type="entry name" value="Putative DNA-binding domain"/>
    <property type="match status" value="1"/>
</dbReference>